<dbReference type="InterPro" id="IPR007939">
    <property type="entry name" value="Cu-R_B_prcur"/>
</dbReference>
<dbReference type="EMBL" id="JXOK01000078">
    <property type="protein sequence ID" value="KIN09535.1"/>
    <property type="molecule type" value="Genomic_DNA"/>
</dbReference>
<dbReference type="RefSeq" id="WP_041156840.1">
    <property type="nucleotide sequence ID" value="NZ_CBCRVP010000032.1"/>
</dbReference>
<keyword evidence="2" id="KW-1185">Reference proteome</keyword>
<evidence type="ECO:0000313" key="1">
    <source>
        <dbReference type="EMBL" id="KIN09535.1"/>
    </source>
</evidence>
<dbReference type="GO" id="GO:0005507">
    <property type="term" value="F:copper ion binding"/>
    <property type="evidence" value="ECO:0007669"/>
    <property type="project" value="InterPro"/>
</dbReference>
<dbReference type="AlphaFoldDB" id="A0A0C3I3B0"/>
<protein>
    <recommendedName>
        <fullName evidence="3">Copper resistance protein CopB</fullName>
    </recommendedName>
</protein>
<dbReference type="OrthoDB" id="9778934at2"/>
<dbReference type="GO" id="GO:0006878">
    <property type="term" value="P:intracellular copper ion homeostasis"/>
    <property type="evidence" value="ECO:0007669"/>
    <property type="project" value="InterPro"/>
</dbReference>
<dbReference type="GO" id="GO:0009279">
    <property type="term" value="C:cell outer membrane"/>
    <property type="evidence" value="ECO:0007669"/>
    <property type="project" value="InterPro"/>
</dbReference>
<organism evidence="1 2">
    <name type="scientific">Vibrio mytili</name>
    <dbReference type="NCBI Taxonomy" id="50718"/>
    <lineage>
        <taxon>Bacteria</taxon>
        <taxon>Pseudomonadati</taxon>
        <taxon>Pseudomonadota</taxon>
        <taxon>Gammaproteobacteria</taxon>
        <taxon>Vibrionales</taxon>
        <taxon>Vibrionaceae</taxon>
        <taxon>Vibrio</taxon>
    </lineage>
</organism>
<dbReference type="STRING" id="50718.SU60_18610"/>
<evidence type="ECO:0000313" key="2">
    <source>
        <dbReference type="Proteomes" id="UP000031977"/>
    </source>
</evidence>
<evidence type="ECO:0008006" key="3">
    <source>
        <dbReference type="Google" id="ProtNLM"/>
    </source>
</evidence>
<sequence length="87" mass="10128">MLFSQRLILQPRLELNASANDVPDFGVGQGINDLQLGIRLRYEFEREIAPYIGFRWQRQFGATADYTLQEGNSTEFMEVILGIRVWF</sequence>
<accession>A0A0C3I3B0</accession>
<dbReference type="Pfam" id="PF05275">
    <property type="entry name" value="CopB"/>
    <property type="match status" value="1"/>
</dbReference>
<proteinExistence type="predicted"/>
<gene>
    <name evidence="1" type="ORF">SU60_18610</name>
</gene>
<name>A0A0C3I3B0_9VIBR</name>
<comment type="caution">
    <text evidence="1">The sequence shown here is derived from an EMBL/GenBank/DDBJ whole genome shotgun (WGS) entry which is preliminary data.</text>
</comment>
<dbReference type="Proteomes" id="UP000031977">
    <property type="component" value="Unassembled WGS sequence"/>
</dbReference>
<reference evidence="1 2" key="1">
    <citation type="submission" date="2015-01" db="EMBL/GenBank/DDBJ databases">
        <title>Draft genome of Vibrio mytili type strain CAIM 528.</title>
        <authorList>
            <person name="Gonzalez-Castillo A."/>
            <person name="Gomez-Gil B."/>
            <person name="Enciso-Ibarra J."/>
        </authorList>
    </citation>
    <scope>NUCLEOTIDE SEQUENCE [LARGE SCALE GENOMIC DNA]</scope>
    <source>
        <strain evidence="1 2">CAIM 528</strain>
    </source>
</reference>